<dbReference type="PANTHER" id="PTHR30203:SF30">
    <property type="entry name" value="OUTER MEMBRANE PROTEIN-RELATED"/>
    <property type="match status" value="1"/>
</dbReference>
<keyword evidence="2" id="KW-0812">Transmembrane</keyword>
<keyword evidence="3" id="KW-0175">Coiled coil</keyword>
<feature type="coiled-coil region" evidence="3">
    <location>
        <begin position="192"/>
        <end position="219"/>
    </location>
</feature>
<dbReference type="RefSeq" id="WP_073573136.1">
    <property type="nucleotide sequence ID" value="NZ_FRXN01000005.1"/>
</dbReference>
<organism evidence="4 5">
    <name type="scientific">Algoriphagus zhangzhouensis</name>
    <dbReference type="NCBI Taxonomy" id="1073327"/>
    <lineage>
        <taxon>Bacteria</taxon>
        <taxon>Pseudomonadati</taxon>
        <taxon>Bacteroidota</taxon>
        <taxon>Cytophagia</taxon>
        <taxon>Cytophagales</taxon>
        <taxon>Cyclobacteriaceae</taxon>
        <taxon>Algoriphagus</taxon>
    </lineage>
</organism>
<evidence type="ECO:0000313" key="5">
    <source>
        <dbReference type="Proteomes" id="UP000184609"/>
    </source>
</evidence>
<dbReference type="GO" id="GO:0005886">
    <property type="term" value="C:plasma membrane"/>
    <property type="evidence" value="ECO:0007669"/>
    <property type="project" value="UniProtKB-SubCell"/>
</dbReference>
<dbReference type="Pfam" id="PF02321">
    <property type="entry name" value="OEP"/>
    <property type="match status" value="2"/>
</dbReference>
<sequence>MLKKHIFQGVGALLVAATLYSCAPTQALKKENREVPDAFLGSTDTTNSAQIVWSDFFNDPNLKALIDTALVRNQELNQVMQEVIITSTEIQARKGEYLPFVNIQAGAGMDKVGRYTRNGVVEHSHEITEGKEFPEPLGDLMFGAVASWELDVWKKLRNSKKAAVMNYLSTVEGKNFMTTKLVAEIANSYFELMALDNQLDILNQNIEIQKNALKVVKMQKQAAKVTELAVKRFEAEVAKNQSRIYEVRQQITETENGINFLLGRYPQPIVRSSAAFPDLMPQMLKEGIPSQLLANRPDIRQAEMGLEAAKLDIQVAKAEFYPSFRIVGGIGYNAFNAKYLLTTPESLIFNLAGDMVAPLVNRNAIKANYQAANAKQVAAVYEYEKTILNGYVEVANQLAKIENLQQSFALKSQQVQALTESITISNNLFSSARADYMEVLLTQREALESRMELIETKMQQMNAMVNMYQALGGGWN</sequence>
<dbReference type="EMBL" id="FRXN01000005">
    <property type="protein sequence ID" value="SHO64579.1"/>
    <property type="molecule type" value="Genomic_DNA"/>
</dbReference>
<dbReference type="Gene3D" id="1.20.1600.10">
    <property type="entry name" value="Outer membrane efflux proteins (OEP)"/>
    <property type="match status" value="1"/>
</dbReference>
<dbReference type="PANTHER" id="PTHR30203">
    <property type="entry name" value="OUTER MEMBRANE CATION EFFLUX PROTEIN"/>
    <property type="match status" value="1"/>
</dbReference>
<keyword evidence="2" id="KW-0732">Signal</keyword>
<dbReference type="AlphaFoldDB" id="A0A1M7ZIC8"/>
<feature type="signal peptide" evidence="2">
    <location>
        <begin position="1"/>
        <end position="23"/>
    </location>
</feature>
<evidence type="ECO:0000256" key="2">
    <source>
        <dbReference type="RuleBase" id="RU362097"/>
    </source>
</evidence>
<evidence type="ECO:0000313" key="4">
    <source>
        <dbReference type="EMBL" id="SHO64579.1"/>
    </source>
</evidence>
<protein>
    <submittedName>
        <fullName evidence="4">Efflux transporter, outer membrane factor (OMF) lipoprotein, NodT family</fullName>
    </submittedName>
</protein>
<keyword evidence="5" id="KW-1185">Reference proteome</keyword>
<dbReference type="Proteomes" id="UP000184609">
    <property type="component" value="Unassembled WGS sequence"/>
</dbReference>
<dbReference type="NCBIfam" id="TIGR01845">
    <property type="entry name" value="outer_NodT"/>
    <property type="match status" value="1"/>
</dbReference>
<accession>A0A1M7ZIC8</accession>
<dbReference type="InterPro" id="IPR010131">
    <property type="entry name" value="MdtP/NodT-like"/>
</dbReference>
<dbReference type="GO" id="GO:0015562">
    <property type="term" value="F:efflux transmembrane transporter activity"/>
    <property type="evidence" value="ECO:0007669"/>
    <property type="project" value="InterPro"/>
</dbReference>
<keyword evidence="2 4" id="KW-0449">Lipoprotein</keyword>
<dbReference type="Gene3D" id="2.20.200.10">
    <property type="entry name" value="Outer membrane efflux proteins (OEP)"/>
    <property type="match status" value="1"/>
</dbReference>
<comment type="similarity">
    <text evidence="1 2">Belongs to the outer membrane factor (OMF) (TC 1.B.17) family.</text>
</comment>
<proteinExistence type="inferred from homology"/>
<dbReference type="STRING" id="1073327.SAMN04488108_3546"/>
<dbReference type="SUPFAM" id="SSF56954">
    <property type="entry name" value="Outer membrane efflux proteins (OEP)"/>
    <property type="match status" value="1"/>
</dbReference>
<evidence type="ECO:0000256" key="1">
    <source>
        <dbReference type="ARBA" id="ARBA00007613"/>
    </source>
</evidence>
<keyword evidence="2" id="KW-1134">Transmembrane beta strand</keyword>
<feature type="chain" id="PRO_5011811451" evidence="2">
    <location>
        <begin position="24"/>
        <end position="476"/>
    </location>
</feature>
<gene>
    <name evidence="4" type="ORF">SAMN04488108_3546</name>
</gene>
<feature type="coiled-coil region" evidence="3">
    <location>
        <begin position="437"/>
        <end position="464"/>
    </location>
</feature>
<dbReference type="InterPro" id="IPR003423">
    <property type="entry name" value="OMP_efflux"/>
</dbReference>
<keyword evidence="2" id="KW-0564">Palmitate</keyword>
<evidence type="ECO:0000256" key="3">
    <source>
        <dbReference type="SAM" id="Coils"/>
    </source>
</evidence>
<comment type="subcellular location">
    <subcellularLocation>
        <location evidence="2">Cell membrane</location>
        <topology evidence="2">Lipid-anchor</topology>
    </subcellularLocation>
</comment>
<dbReference type="OrthoDB" id="9770517at2"/>
<dbReference type="PROSITE" id="PS51257">
    <property type="entry name" value="PROKAR_LIPOPROTEIN"/>
    <property type="match status" value="1"/>
</dbReference>
<reference evidence="5" key="1">
    <citation type="submission" date="2016-12" db="EMBL/GenBank/DDBJ databases">
        <authorList>
            <person name="Varghese N."/>
            <person name="Submissions S."/>
        </authorList>
    </citation>
    <scope>NUCLEOTIDE SEQUENCE [LARGE SCALE GENOMIC DNA]</scope>
    <source>
        <strain evidence="5">DSM 25035</strain>
    </source>
</reference>
<name>A0A1M7ZIC8_9BACT</name>
<keyword evidence="2" id="KW-0472">Membrane</keyword>